<dbReference type="EMBL" id="OU893349">
    <property type="protein sequence ID" value="CAG9787993.1"/>
    <property type="molecule type" value="Genomic_DNA"/>
</dbReference>
<reference evidence="2" key="1">
    <citation type="submission" date="2021-12" db="EMBL/GenBank/DDBJ databases">
        <authorList>
            <person name="King R."/>
        </authorList>
    </citation>
    <scope>NUCLEOTIDE SEQUENCE</scope>
</reference>
<evidence type="ECO:0000313" key="3">
    <source>
        <dbReference type="Proteomes" id="UP001153714"/>
    </source>
</evidence>
<sequence>MRHAAGACACACRPLHQRECAFRAVHGAGTSTLHCTTWRDMMYIAGARGPREPTTPVGPEGKFYKTSLTNFLKVKRSTMTSFDRLLFFVAEIAFRSDVSSTSRSIISPNGRNEITARFTFRKFRTKETVGARPQSGNKNYCHPILKFPAVIGFRSLDTAQTTALLGFGRDHPRYFRGTFSEAQIDGSGTDPEFGTGSPPERRRARSRAAIDSHGPGGDRGGSQLVPLLVLVLEHELVRGGGELGGLRVHPLGAVLQLRQLVPALQHQLVRARHLAPRVRRARPQRLHRPRPRARPRALHHAGHGAVRLAAALSD</sequence>
<feature type="region of interest" description="Disordered" evidence="1">
    <location>
        <begin position="278"/>
        <end position="302"/>
    </location>
</feature>
<keyword evidence="3" id="KW-1185">Reference proteome</keyword>
<dbReference type="AlphaFoldDB" id="A0A9N9WBH5"/>
<gene>
    <name evidence="2" type="ORF">DIATSA_LOCUS5837</name>
</gene>
<evidence type="ECO:0000313" key="2">
    <source>
        <dbReference type="EMBL" id="CAG9787993.1"/>
    </source>
</evidence>
<feature type="region of interest" description="Disordered" evidence="1">
    <location>
        <begin position="180"/>
        <end position="219"/>
    </location>
</feature>
<proteinExistence type="predicted"/>
<protein>
    <submittedName>
        <fullName evidence="2">Uncharacterized protein</fullName>
    </submittedName>
</protein>
<dbReference type="Proteomes" id="UP001153714">
    <property type="component" value="Chromosome 18"/>
</dbReference>
<evidence type="ECO:0000256" key="1">
    <source>
        <dbReference type="SAM" id="MobiDB-lite"/>
    </source>
</evidence>
<accession>A0A9N9WBH5</accession>
<name>A0A9N9WBH5_9NEOP</name>
<reference evidence="2" key="2">
    <citation type="submission" date="2022-10" db="EMBL/GenBank/DDBJ databases">
        <authorList>
            <consortium name="ENA_rothamsted_submissions"/>
            <consortium name="culmorum"/>
            <person name="King R."/>
        </authorList>
    </citation>
    <scope>NUCLEOTIDE SEQUENCE</scope>
</reference>
<organism evidence="2 3">
    <name type="scientific">Diatraea saccharalis</name>
    <name type="common">sugarcane borer</name>
    <dbReference type="NCBI Taxonomy" id="40085"/>
    <lineage>
        <taxon>Eukaryota</taxon>
        <taxon>Metazoa</taxon>
        <taxon>Ecdysozoa</taxon>
        <taxon>Arthropoda</taxon>
        <taxon>Hexapoda</taxon>
        <taxon>Insecta</taxon>
        <taxon>Pterygota</taxon>
        <taxon>Neoptera</taxon>
        <taxon>Endopterygota</taxon>
        <taxon>Lepidoptera</taxon>
        <taxon>Glossata</taxon>
        <taxon>Ditrysia</taxon>
        <taxon>Pyraloidea</taxon>
        <taxon>Crambidae</taxon>
        <taxon>Crambinae</taxon>
        <taxon>Diatraea</taxon>
    </lineage>
</organism>